<gene>
    <name evidence="1" type="primary">AlNc14C3G518</name>
    <name evidence="1" type="ORF">ALNC14_005640</name>
</gene>
<accession>F0W050</accession>
<dbReference type="HOGENOM" id="CLU_2459356_0_0_1"/>
<sequence>MDMSPDLIALVPILTDFFDLSRKIANFNISGGRGTRAGKQICEGMSRAIIGDHELNEKYAQEASFQQGQLLPSAKQGISSIRIEALKSI</sequence>
<evidence type="ECO:0000313" key="1">
    <source>
        <dbReference type="EMBL" id="CCA14421.1"/>
    </source>
</evidence>
<dbReference type="AlphaFoldDB" id="F0W050"/>
<protein>
    <submittedName>
        <fullName evidence="1">AlNc14C3G518 protein</fullName>
    </submittedName>
</protein>
<name>F0W050_9STRA</name>
<reference evidence="1" key="2">
    <citation type="submission" date="2011-02" db="EMBL/GenBank/DDBJ databases">
        <authorList>
            <person name="MacLean D."/>
        </authorList>
    </citation>
    <scope>NUCLEOTIDE SEQUENCE</scope>
</reference>
<organism evidence="1">
    <name type="scientific">Albugo laibachii Nc14</name>
    <dbReference type="NCBI Taxonomy" id="890382"/>
    <lineage>
        <taxon>Eukaryota</taxon>
        <taxon>Sar</taxon>
        <taxon>Stramenopiles</taxon>
        <taxon>Oomycota</taxon>
        <taxon>Peronosporomycetes</taxon>
        <taxon>Albuginales</taxon>
        <taxon>Albuginaceae</taxon>
        <taxon>Albugo</taxon>
    </lineage>
</organism>
<dbReference type="EMBL" id="FR824048">
    <property type="protein sequence ID" value="CCA14421.1"/>
    <property type="molecule type" value="Genomic_DNA"/>
</dbReference>
<reference evidence="1" key="1">
    <citation type="journal article" date="2011" name="PLoS Biol.">
        <title>Gene gain and loss during evolution of obligate parasitism in the white rust pathogen of Arabidopsis thaliana.</title>
        <authorList>
            <person name="Kemen E."/>
            <person name="Gardiner A."/>
            <person name="Schultz-Larsen T."/>
            <person name="Kemen A.C."/>
            <person name="Balmuth A.L."/>
            <person name="Robert-Seilaniantz A."/>
            <person name="Bailey K."/>
            <person name="Holub E."/>
            <person name="Studholme D.J."/>
            <person name="Maclean D."/>
            <person name="Jones J.D."/>
        </authorList>
    </citation>
    <scope>NUCLEOTIDE SEQUENCE</scope>
</reference>
<proteinExistence type="predicted"/>